<dbReference type="OrthoDB" id="5148831at2"/>
<feature type="transmembrane region" description="Helical" evidence="5">
    <location>
        <begin position="289"/>
        <end position="307"/>
    </location>
</feature>
<comment type="caution">
    <text evidence="7">The sequence shown here is derived from an EMBL/GenBank/DDBJ whole genome shotgun (WGS) entry which is preliminary data.</text>
</comment>
<evidence type="ECO:0000313" key="8">
    <source>
        <dbReference type="Proteomes" id="UP000265691"/>
    </source>
</evidence>
<feature type="transmembrane region" description="Helical" evidence="5">
    <location>
        <begin position="140"/>
        <end position="157"/>
    </location>
</feature>
<proteinExistence type="predicted"/>
<comment type="subcellular location">
    <subcellularLocation>
        <location evidence="1">Membrane</location>
        <topology evidence="1">Multi-pass membrane protein</topology>
    </subcellularLocation>
</comment>
<dbReference type="InterPro" id="IPR000620">
    <property type="entry name" value="EamA_dom"/>
</dbReference>
<dbReference type="Pfam" id="PF00892">
    <property type="entry name" value="EamA"/>
    <property type="match status" value="1"/>
</dbReference>
<dbReference type="GO" id="GO:0016020">
    <property type="term" value="C:membrane"/>
    <property type="evidence" value="ECO:0007669"/>
    <property type="project" value="UniProtKB-SubCell"/>
</dbReference>
<evidence type="ECO:0000256" key="1">
    <source>
        <dbReference type="ARBA" id="ARBA00004141"/>
    </source>
</evidence>
<dbReference type="InterPro" id="IPR037185">
    <property type="entry name" value="EmrE-like"/>
</dbReference>
<sequence>MSDLSKGIILVCISALASAFMALFYKLINTDISIYEKVFARGLCSTIVAFSLIAHLRKKLNKKKALGTLKADAIYPAFICQPGNAKLMLLRCLMGASGIITYVYMVNYMSLADADMFTKLTTVFIIILGLFFLKVDKLNAVQVVVVVISLIGAALIIKPSFNNPLLLGYSIGLLQALFGALAYIAIRFLLTQSKNKEHPLTIESALALTILLFSAYPAMQTFTAYNGHELNYLYLAIATVSALVAQYTFSFALKYAPAVEVNVYQYSSLLWSSLFGFIFFAFIPDLMSLTGYCLIVCGGLLLYFHNLKVYRKQQKLKKLAQEAK</sequence>
<protein>
    <recommendedName>
        <fullName evidence="6">EamA domain-containing protein</fullName>
    </recommendedName>
</protein>
<feature type="transmembrane region" description="Helical" evidence="5">
    <location>
        <begin position="7"/>
        <end position="26"/>
    </location>
</feature>
<accession>A0A3A1Y8C2</accession>
<evidence type="ECO:0000313" key="7">
    <source>
        <dbReference type="EMBL" id="RIY34553.1"/>
    </source>
</evidence>
<evidence type="ECO:0000256" key="4">
    <source>
        <dbReference type="ARBA" id="ARBA00023136"/>
    </source>
</evidence>
<organism evidence="7 8">
    <name type="scientific">Psittacicella hinzii</name>
    <dbReference type="NCBI Taxonomy" id="2028575"/>
    <lineage>
        <taxon>Bacteria</taxon>
        <taxon>Pseudomonadati</taxon>
        <taxon>Pseudomonadota</taxon>
        <taxon>Gammaproteobacteria</taxon>
        <taxon>Pasteurellales</taxon>
        <taxon>Psittacicellaceae</taxon>
        <taxon>Psittacicella</taxon>
    </lineage>
</organism>
<feature type="transmembrane region" description="Helical" evidence="5">
    <location>
        <begin position="88"/>
        <end position="110"/>
    </location>
</feature>
<dbReference type="SUPFAM" id="SSF103481">
    <property type="entry name" value="Multidrug resistance efflux transporter EmrE"/>
    <property type="match status" value="2"/>
</dbReference>
<feature type="transmembrane region" description="Helical" evidence="5">
    <location>
        <begin position="169"/>
        <end position="190"/>
    </location>
</feature>
<feature type="transmembrane region" description="Helical" evidence="5">
    <location>
        <begin position="38"/>
        <end position="56"/>
    </location>
</feature>
<dbReference type="PANTHER" id="PTHR22911:SF6">
    <property type="entry name" value="SOLUTE CARRIER FAMILY 35 MEMBER G1"/>
    <property type="match status" value="1"/>
</dbReference>
<evidence type="ECO:0000256" key="3">
    <source>
        <dbReference type="ARBA" id="ARBA00022989"/>
    </source>
</evidence>
<keyword evidence="3 5" id="KW-1133">Transmembrane helix</keyword>
<dbReference type="PANTHER" id="PTHR22911">
    <property type="entry name" value="ACYL-MALONYL CONDENSING ENZYME-RELATED"/>
    <property type="match status" value="1"/>
</dbReference>
<gene>
    <name evidence="7" type="ORF">CKF54_00060</name>
</gene>
<dbReference type="Proteomes" id="UP000265691">
    <property type="component" value="Unassembled WGS sequence"/>
</dbReference>
<keyword evidence="8" id="KW-1185">Reference proteome</keyword>
<keyword evidence="2 5" id="KW-0812">Transmembrane</keyword>
<feature type="transmembrane region" description="Helical" evidence="5">
    <location>
        <begin position="202"/>
        <end position="219"/>
    </location>
</feature>
<feature type="transmembrane region" description="Helical" evidence="5">
    <location>
        <begin position="231"/>
        <end position="251"/>
    </location>
</feature>
<evidence type="ECO:0000259" key="6">
    <source>
        <dbReference type="Pfam" id="PF00892"/>
    </source>
</evidence>
<dbReference type="EMBL" id="NRHC01000001">
    <property type="protein sequence ID" value="RIY34553.1"/>
    <property type="molecule type" value="Genomic_DNA"/>
</dbReference>
<feature type="transmembrane region" description="Helical" evidence="5">
    <location>
        <begin position="263"/>
        <end position="283"/>
    </location>
</feature>
<name>A0A3A1Y8C2_9GAMM</name>
<keyword evidence="4 5" id="KW-0472">Membrane</keyword>
<feature type="transmembrane region" description="Helical" evidence="5">
    <location>
        <begin position="116"/>
        <end position="133"/>
    </location>
</feature>
<reference evidence="7 8" key="1">
    <citation type="submission" date="2017-08" db="EMBL/GenBank/DDBJ databases">
        <title>Reclassification of Bisgaard taxon 37 and 44.</title>
        <authorList>
            <person name="Christensen H."/>
        </authorList>
    </citation>
    <scope>NUCLEOTIDE SEQUENCE [LARGE SCALE GENOMIC DNA]</scope>
    <source>
        <strain evidence="7 8">B96_3</strain>
    </source>
</reference>
<evidence type="ECO:0000256" key="2">
    <source>
        <dbReference type="ARBA" id="ARBA00022692"/>
    </source>
</evidence>
<feature type="domain" description="EamA" evidence="6">
    <location>
        <begin position="6"/>
        <end position="157"/>
    </location>
</feature>
<dbReference type="RefSeq" id="WP_119524152.1">
    <property type="nucleotide sequence ID" value="NZ_NRHC01000001.1"/>
</dbReference>
<dbReference type="AlphaFoldDB" id="A0A3A1Y8C2"/>
<evidence type="ECO:0000256" key="5">
    <source>
        <dbReference type="SAM" id="Phobius"/>
    </source>
</evidence>